<proteinExistence type="predicted"/>
<evidence type="ECO:0000313" key="5">
    <source>
        <dbReference type="Proteomes" id="UP001227831"/>
    </source>
</evidence>
<evidence type="ECO:0000259" key="3">
    <source>
        <dbReference type="Pfam" id="PF18310"/>
    </source>
</evidence>
<protein>
    <submittedName>
        <fullName evidence="4">DUF5060 domain-containing protein</fullName>
    </submittedName>
</protein>
<dbReference type="InterPro" id="IPR032260">
    <property type="entry name" value="DUF5060"/>
</dbReference>
<dbReference type="Gene3D" id="2.60.40.10">
    <property type="entry name" value="Immunoglobulins"/>
    <property type="match status" value="1"/>
</dbReference>
<keyword evidence="5" id="KW-1185">Reference proteome</keyword>
<organism evidence="4 5">
    <name type="scientific">Lactiplantibacillus brownii</name>
    <dbReference type="NCBI Taxonomy" id="3069269"/>
    <lineage>
        <taxon>Bacteria</taxon>
        <taxon>Bacillati</taxon>
        <taxon>Bacillota</taxon>
        <taxon>Bacilli</taxon>
        <taxon>Lactobacillales</taxon>
        <taxon>Lactobacillaceae</taxon>
        <taxon>Lactiplantibacillus</taxon>
    </lineage>
</organism>
<gene>
    <name evidence="4" type="ORF">RA086_12325</name>
</gene>
<dbReference type="PANTHER" id="PTHR37836:SF2">
    <property type="entry name" value="DUF4038 DOMAIN-CONTAINING PROTEIN"/>
    <property type="match status" value="1"/>
</dbReference>
<dbReference type="Pfam" id="PF16586">
    <property type="entry name" value="DUF5060"/>
    <property type="match status" value="1"/>
</dbReference>
<dbReference type="Proteomes" id="UP001227831">
    <property type="component" value="Unassembled WGS sequence"/>
</dbReference>
<feature type="domain" description="DUF5060" evidence="2">
    <location>
        <begin position="4"/>
        <end position="70"/>
    </location>
</feature>
<evidence type="ECO:0000259" key="1">
    <source>
        <dbReference type="Pfam" id="PF13204"/>
    </source>
</evidence>
<dbReference type="InterPro" id="IPR025277">
    <property type="entry name" value="Apiosidase-like_cat_dom"/>
</dbReference>
<sequence>MQVIEQYQRFELTKTYTESKNPFSDVELFGYFSNGKTTKKVRGFYDGDGLFKLRFMPTELGIWNYYTQSNISELANLTGSFECSQPNQENHGMVVTKNKTYFQYSDGTDFAPFGTTLYGWHLQSDERQNLTLESLKENKFNKVRMTVFPIWNYMFQTEYTSYPYKVIKREKIDKKSSSEHPDNYTVELDHQIFNPAYFQHLENCIDELTALNIQVDLILFHPYNDTPRGLCSMTQQEDFKYIEYLVARLASYKNIWWSMANEYDLADMTGQKKLADWDDLAEKVYLEDPNRHLLSIHNFYDPPIHKGTTKNWYDHTKPWITHLSVQTDNLFFVDQWKQEYRKPVVIDECRYEGNTQYGWGDLTPQHMTDSFWKIVARGGYVTHGESYVDGEVPHAPVWSFHGAKLVGQSYLRMNYLHDIFQNNHLGHLNAIATTGPHWELYGGATDDFNKVLIYFGDSQPGFEIFDFLPADKEYSAQLIDTWNMTSTVFPINLNSKKFFKMPNDQQYIALLLIAK</sequence>
<dbReference type="Gene3D" id="3.20.20.80">
    <property type="entry name" value="Glycosidases"/>
    <property type="match status" value="1"/>
</dbReference>
<dbReference type="EMBL" id="JAVCWF010000001">
    <property type="protein sequence ID" value="MDQ7938396.1"/>
    <property type="molecule type" value="Genomic_DNA"/>
</dbReference>
<dbReference type="Pfam" id="PF13204">
    <property type="entry name" value="Apiosidase"/>
    <property type="match status" value="1"/>
</dbReference>
<dbReference type="InterPro" id="IPR041239">
    <property type="entry name" value="DUF5605"/>
</dbReference>
<dbReference type="RefSeq" id="WP_308704078.1">
    <property type="nucleotide sequence ID" value="NZ_AP027463.1"/>
</dbReference>
<dbReference type="PANTHER" id="PTHR37836">
    <property type="entry name" value="LMO1036 PROTEIN"/>
    <property type="match status" value="1"/>
</dbReference>
<evidence type="ECO:0000259" key="2">
    <source>
        <dbReference type="Pfam" id="PF16586"/>
    </source>
</evidence>
<dbReference type="InterPro" id="IPR013783">
    <property type="entry name" value="Ig-like_fold"/>
</dbReference>
<evidence type="ECO:0000313" key="4">
    <source>
        <dbReference type="EMBL" id="MDQ7938396.1"/>
    </source>
</evidence>
<comment type="caution">
    <text evidence="4">The sequence shown here is derived from an EMBL/GenBank/DDBJ whole genome shotgun (WGS) entry which is preliminary data.</text>
</comment>
<accession>A0ABU1ABV6</accession>
<dbReference type="InterPro" id="IPR017853">
    <property type="entry name" value="GH"/>
</dbReference>
<feature type="domain" description="Apiosidase-like catalytic" evidence="1">
    <location>
        <begin position="97"/>
        <end position="379"/>
    </location>
</feature>
<dbReference type="SUPFAM" id="SSF51445">
    <property type="entry name" value="(Trans)glycosidases"/>
    <property type="match status" value="1"/>
</dbReference>
<dbReference type="Pfam" id="PF18310">
    <property type="entry name" value="DUF5605"/>
    <property type="match status" value="1"/>
</dbReference>
<dbReference type="Gene3D" id="2.60.40.3950">
    <property type="match status" value="1"/>
</dbReference>
<reference evidence="4 5" key="1">
    <citation type="journal article" date="2023" name="Int. J. Syst. Evol. Microbiol.">
        <title>Lactiplantibacillus brownii sp. nov., a novel psychrotolerant species isolated from sauerkraut.</title>
        <authorList>
            <person name="Heng Y.C."/>
            <person name="Silvaraju S."/>
            <person name="Lee J.K.Y."/>
            <person name="Kittelmann S."/>
        </authorList>
    </citation>
    <scope>NUCLEOTIDE SEQUENCE [LARGE SCALE GENOMIC DNA]</scope>
    <source>
        <strain evidence="4 5">WILCCON 0030</strain>
    </source>
</reference>
<feature type="domain" description="DUF5605" evidence="3">
    <location>
        <begin position="450"/>
        <end position="510"/>
    </location>
</feature>
<name>A0ABU1ABV6_9LACO</name>